<evidence type="ECO:0000313" key="3">
    <source>
        <dbReference type="Proteomes" id="UP001500459"/>
    </source>
</evidence>
<keyword evidence="1" id="KW-1133">Transmembrane helix</keyword>
<organism evidence="2 3">
    <name type="scientific">Aquimarina addita</name>
    <dbReference type="NCBI Taxonomy" id="870485"/>
    <lineage>
        <taxon>Bacteria</taxon>
        <taxon>Pseudomonadati</taxon>
        <taxon>Bacteroidota</taxon>
        <taxon>Flavobacteriia</taxon>
        <taxon>Flavobacteriales</taxon>
        <taxon>Flavobacteriaceae</taxon>
        <taxon>Aquimarina</taxon>
    </lineage>
</organism>
<feature type="transmembrane region" description="Helical" evidence="1">
    <location>
        <begin position="52"/>
        <end position="73"/>
    </location>
</feature>
<evidence type="ECO:0000256" key="1">
    <source>
        <dbReference type="SAM" id="Phobius"/>
    </source>
</evidence>
<feature type="transmembrane region" description="Helical" evidence="1">
    <location>
        <begin position="80"/>
        <end position="97"/>
    </location>
</feature>
<keyword evidence="3" id="KW-1185">Reference proteome</keyword>
<protein>
    <submittedName>
        <fullName evidence="2">Uncharacterized protein</fullName>
    </submittedName>
</protein>
<sequence length="98" mass="11102">MKRAIVSILISLAGFFIVYKYHYTMYIVAYQSDSPTFTPLSTWSDPSVLKKLYTIVIISVALLSLYLGIISFLKKNKIGLIAILVAILLFITPFVNFF</sequence>
<keyword evidence="1" id="KW-0812">Transmembrane</keyword>
<dbReference type="Proteomes" id="UP001500459">
    <property type="component" value="Unassembled WGS sequence"/>
</dbReference>
<evidence type="ECO:0000313" key="2">
    <source>
        <dbReference type="EMBL" id="GAA3516614.1"/>
    </source>
</evidence>
<accession>A0ABP6UTI6</accession>
<proteinExistence type="predicted"/>
<keyword evidence="1" id="KW-0472">Membrane</keyword>
<dbReference type="RefSeq" id="WP_344929374.1">
    <property type="nucleotide sequence ID" value="NZ_BAABCW010000016.1"/>
</dbReference>
<name>A0ABP6UTI6_9FLAO</name>
<reference evidence="3" key="1">
    <citation type="journal article" date="2019" name="Int. J. Syst. Evol. Microbiol.">
        <title>The Global Catalogue of Microorganisms (GCM) 10K type strain sequencing project: providing services to taxonomists for standard genome sequencing and annotation.</title>
        <authorList>
            <consortium name="The Broad Institute Genomics Platform"/>
            <consortium name="The Broad Institute Genome Sequencing Center for Infectious Disease"/>
            <person name="Wu L."/>
            <person name="Ma J."/>
        </authorList>
    </citation>
    <scope>NUCLEOTIDE SEQUENCE [LARGE SCALE GENOMIC DNA]</scope>
    <source>
        <strain evidence="3">JCM 17106</strain>
    </source>
</reference>
<dbReference type="EMBL" id="BAABCW010000016">
    <property type="protein sequence ID" value="GAA3516614.1"/>
    <property type="molecule type" value="Genomic_DNA"/>
</dbReference>
<comment type="caution">
    <text evidence="2">The sequence shown here is derived from an EMBL/GenBank/DDBJ whole genome shotgun (WGS) entry which is preliminary data.</text>
</comment>
<gene>
    <name evidence="2" type="ORF">GCM10022393_33410</name>
</gene>